<keyword evidence="9" id="KW-1185">Reference proteome</keyword>
<evidence type="ECO:0000256" key="2">
    <source>
        <dbReference type="ARBA" id="ARBA00022692"/>
    </source>
</evidence>
<feature type="transmembrane region" description="Helical" evidence="6">
    <location>
        <begin position="119"/>
        <end position="140"/>
    </location>
</feature>
<feature type="domain" description="Ferric oxidoreductase" evidence="7">
    <location>
        <begin position="82"/>
        <end position="201"/>
    </location>
</feature>
<evidence type="ECO:0000256" key="3">
    <source>
        <dbReference type="ARBA" id="ARBA00022989"/>
    </source>
</evidence>
<dbReference type="EMBL" id="WBOF01000002">
    <property type="protein sequence ID" value="MQS16143.1"/>
    <property type="molecule type" value="Genomic_DNA"/>
</dbReference>
<dbReference type="AlphaFoldDB" id="A0A6N7L2W6"/>
<evidence type="ECO:0000256" key="5">
    <source>
        <dbReference type="SAM" id="MobiDB-lite"/>
    </source>
</evidence>
<sequence length="255" mass="27534">MPPQLGAAAPAAPRRADRANKPSLPRSRALACAAVFLAAATVLLFASPANAQAPIPGSPLDAYDQHTPYDPGVHKLARLAALISYTLIVSTVLLGTALRLRHLERFVNRTTMYGAHMTIALSALIFGAIHGVTFLYQPIWHIGTSELVIPFTSGPQRLPVGFGILGTELAIAVGCSVWLQRRLGYHRWLRFHQLGYAAFTLIWLHVFTVHPEPRHVGPVAVTIAVGAGLCLLAFLTRAIPPTSRLRASSLRTNLP</sequence>
<dbReference type="GO" id="GO:0016020">
    <property type="term" value="C:membrane"/>
    <property type="evidence" value="ECO:0007669"/>
    <property type="project" value="UniProtKB-SubCell"/>
</dbReference>
<comment type="subcellular location">
    <subcellularLocation>
        <location evidence="1">Membrane</location>
        <topology evidence="1">Multi-pass membrane protein</topology>
    </subcellularLocation>
</comment>
<reference evidence="8 9" key="1">
    <citation type="submission" date="2019-09" db="EMBL/GenBank/DDBJ databases">
        <title>Genome Sequences of Streptomyces kaniharaensis ATCC 21070.</title>
        <authorList>
            <person name="Zhu W."/>
            <person name="De Crecy-Lagard V."/>
            <person name="Richards N.G."/>
        </authorList>
    </citation>
    <scope>NUCLEOTIDE SEQUENCE [LARGE SCALE GENOMIC DNA]</scope>
    <source>
        <strain evidence="8 9">SF-557</strain>
    </source>
</reference>
<organism evidence="8 9">
    <name type="scientific">Streptomyces kaniharaensis</name>
    <dbReference type="NCBI Taxonomy" id="212423"/>
    <lineage>
        <taxon>Bacteria</taxon>
        <taxon>Bacillati</taxon>
        <taxon>Actinomycetota</taxon>
        <taxon>Actinomycetes</taxon>
        <taxon>Kitasatosporales</taxon>
        <taxon>Streptomycetaceae</taxon>
        <taxon>Streptomyces</taxon>
    </lineage>
</organism>
<feature type="transmembrane region" description="Helical" evidence="6">
    <location>
        <begin position="216"/>
        <end position="236"/>
    </location>
</feature>
<evidence type="ECO:0000256" key="6">
    <source>
        <dbReference type="SAM" id="Phobius"/>
    </source>
</evidence>
<dbReference type="InterPro" id="IPR013130">
    <property type="entry name" value="Fe3_Rdtase_TM_dom"/>
</dbReference>
<protein>
    <recommendedName>
        <fullName evidence="7">Ferric oxidoreductase domain-containing protein</fullName>
    </recommendedName>
</protein>
<evidence type="ECO:0000313" key="8">
    <source>
        <dbReference type="EMBL" id="MQS16143.1"/>
    </source>
</evidence>
<accession>A0A6N7L2W6</accession>
<dbReference type="OrthoDB" id="3668800at2"/>
<keyword evidence="3 6" id="KW-1133">Transmembrane helix</keyword>
<proteinExistence type="predicted"/>
<dbReference type="Proteomes" id="UP000450000">
    <property type="component" value="Unassembled WGS sequence"/>
</dbReference>
<name>A0A6N7L2W6_9ACTN</name>
<dbReference type="RefSeq" id="WP_153466882.1">
    <property type="nucleotide sequence ID" value="NZ_WBOF01000002.1"/>
</dbReference>
<gene>
    <name evidence="8" type="ORF">F7Q99_28915</name>
</gene>
<keyword evidence="2 6" id="KW-0812">Transmembrane</keyword>
<evidence type="ECO:0000256" key="1">
    <source>
        <dbReference type="ARBA" id="ARBA00004141"/>
    </source>
</evidence>
<feature type="transmembrane region" description="Helical" evidence="6">
    <location>
        <begin position="191"/>
        <end position="210"/>
    </location>
</feature>
<feature type="transmembrane region" description="Helical" evidence="6">
    <location>
        <begin position="160"/>
        <end position="179"/>
    </location>
</feature>
<keyword evidence="4 6" id="KW-0472">Membrane</keyword>
<evidence type="ECO:0000313" key="9">
    <source>
        <dbReference type="Proteomes" id="UP000450000"/>
    </source>
</evidence>
<evidence type="ECO:0000256" key="4">
    <source>
        <dbReference type="ARBA" id="ARBA00023136"/>
    </source>
</evidence>
<dbReference type="Pfam" id="PF01794">
    <property type="entry name" value="Ferric_reduct"/>
    <property type="match status" value="1"/>
</dbReference>
<evidence type="ECO:0000259" key="7">
    <source>
        <dbReference type="Pfam" id="PF01794"/>
    </source>
</evidence>
<feature type="transmembrane region" description="Helical" evidence="6">
    <location>
        <begin position="75"/>
        <end position="98"/>
    </location>
</feature>
<comment type="caution">
    <text evidence="8">The sequence shown here is derived from an EMBL/GenBank/DDBJ whole genome shotgun (WGS) entry which is preliminary data.</text>
</comment>
<feature type="region of interest" description="Disordered" evidence="5">
    <location>
        <begin position="1"/>
        <end position="21"/>
    </location>
</feature>